<dbReference type="GO" id="GO:0005739">
    <property type="term" value="C:mitochondrion"/>
    <property type="evidence" value="ECO:0007669"/>
    <property type="project" value="UniProtKB-SubCell"/>
</dbReference>
<sequence length="532" mass="58648">MLVRRAPWVCQTCRHHGPSASRTYSTAATRQRPIHVAIIGSGPAGFYSAYRLLKKLPDARIDMFEHLPVPYGLVRYGVAPDHPDVKKSAETLVDVAKHGHFNFAGNVPIGNDPGCLPLTSIAPYYDALLFAYGASRDKKLDIPGEDLKGVLSARAFVGWYNGLPEYADLDPDLTGGDTAVVIGQGNVALDVTRMLLAPLDELRKTDLTEHAIDTLSRSRVNNVKVIGRRGPLQAPYTIKELRELMQMRSLGFAPPPEGWDKLIRVEPRKRLPRQLKRIAELLEKGSTTPMQEAEKAWQLGYLRAPAAFLSSNNEQLEAVGFEQQEYDSPVSDLITGDAPTDLNGLRGLRVRSTGAKSLVHAHLAFRSVGYQSTPLEGFGDIGVPFDQARGIIPNDRWGRVISPSKGPAGPLTAGHVPGMYCAGWVKRGPTGVIASTLDDAFTTADIIAKDWEEGTRFLSSPDGDADGTKGGWTAVKREIQRRGIRSVSWYEWEKIDAEERRRGQLRGKEREKIRRVSEMLAVLDGYGRTSYM</sequence>
<evidence type="ECO:0000256" key="9">
    <source>
        <dbReference type="PIRSR" id="PIRSR000362-1"/>
    </source>
</evidence>
<feature type="binding site" evidence="9">
    <location>
        <begin position="431"/>
        <end position="433"/>
    </location>
    <ligand>
        <name>FAD</name>
        <dbReference type="ChEBI" id="CHEBI:57692"/>
    </ligand>
</feature>
<accession>A0A4U0TRQ2</accession>
<dbReference type="Proteomes" id="UP000308549">
    <property type="component" value="Unassembled WGS sequence"/>
</dbReference>
<proteinExistence type="inferred from homology"/>
<reference evidence="12 13" key="1">
    <citation type="submission" date="2017-03" db="EMBL/GenBank/DDBJ databases">
        <title>Genomes of endolithic fungi from Antarctica.</title>
        <authorList>
            <person name="Coleine C."/>
            <person name="Masonjones S."/>
            <person name="Stajich J.E."/>
        </authorList>
    </citation>
    <scope>NUCLEOTIDE SEQUENCE [LARGE SCALE GENOMIC DNA]</scope>
    <source>
        <strain evidence="12 13">CCFEE 6315</strain>
    </source>
</reference>
<dbReference type="OrthoDB" id="333024at2759"/>
<feature type="binding site" evidence="9">
    <location>
        <position position="109"/>
    </location>
    <ligand>
        <name>FAD</name>
        <dbReference type="ChEBI" id="CHEBI:57692"/>
    </ligand>
</feature>
<keyword evidence="5 8" id="KW-0521">NADP</keyword>
<evidence type="ECO:0000256" key="5">
    <source>
        <dbReference type="ARBA" id="ARBA00022857"/>
    </source>
</evidence>
<feature type="binding site" evidence="10">
    <location>
        <position position="431"/>
    </location>
    <ligand>
        <name>NADP(+)</name>
        <dbReference type="ChEBI" id="CHEBI:58349"/>
    </ligand>
</feature>
<dbReference type="InterPro" id="IPR023753">
    <property type="entry name" value="FAD/NAD-binding_dom"/>
</dbReference>
<dbReference type="PIRSF" id="PIRSF000362">
    <property type="entry name" value="FNR"/>
    <property type="match status" value="1"/>
</dbReference>
<dbReference type="InterPro" id="IPR021163">
    <property type="entry name" value="Ferredox_Rdtase_adrenod"/>
</dbReference>
<comment type="catalytic activity">
    <reaction evidence="7 8">
        <text>2 reduced [adrenodoxin] + NADP(+) + H(+) = 2 oxidized [adrenodoxin] + NADPH</text>
        <dbReference type="Rhea" id="RHEA:42312"/>
        <dbReference type="Rhea" id="RHEA-COMP:9998"/>
        <dbReference type="Rhea" id="RHEA-COMP:9999"/>
        <dbReference type="ChEBI" id="CHEBI:15378"/>
        <dbReference type="ChEBI" id="CHEBI:33737"/>
        <dbReference type="ChEBI" id="CHEBI:33738"/>
        <dbReference type="ChEBI" id="CHEBI:57783"/>
        <dbReference type="ChEBI" id="CHEBI:58349"/>
        <dbReference type="EC" id="1.18.1.6"/>
    </reaction>
</comment>
<feature type="binding site" evidence="9">
    <location>
        <position position="424"/>
    </location>
    <ligand>
        <name>FAD</name>
        <dbReference type="ChEBI" id="CHEBI:57692"/>
    </ligand>
</feature>
<keyword evidence="13" id="KW-1185">Reference proteome</keyword>
<feature type="binding site" evidence="10">
    <location>
        <position position="240"/>
    </location>
    <ligand>
        <name>NADP(+)</name>
        <dbReference type="ChEBI" id="CHEBI:58349"/>
    </ligand>
</feature>
<dbReference type="Pfam" id="PF07992">
    <property type="entry name" value="Pyr_redox_2"/>
    <property type="match status" value="1"/>
</dbReference>
<dbReference type="PANTHER" id="PTHR48467">
    <property type="entry name" value="GLUTAMATE SYNTHASE 1 [NADH], CHLOROPLASTIC-LIKE"/>
    <property type="match status" value="1"/>
</dbReference>
<organism evidence="12 13">
    <name type="scientific">Salinomyces thailandicus</name>
    <dbReference type="NCBI Taxonomy" id="706561"/>
    <lineage>
        <taxon>Eukaryota</taxon>
        <taxon>Fungi</taxon>
        <taxon>Dikarya</taxon>
        <taxon>Ascomycota</taxon>
        <taxon>Pezizomycotina</taxon>
        <taxon>Dothideomycetes</taxon>
        <taxon>Dothideomycetidae</taxon>
        <taxon>Mycosphaerellales</taxon>
        <taxon>Teratosphaeriaceae</taxon>
        <taxon>Salinomyces</taxon>
    </lineage>
</organism>
<dbReference type="EC" id="1.18.1.6" evidence="8"/>
<dbReference type="InterPro" id="IPR036188">
    <property type="entry name" value="FAD/NAD-bd_sf"/>
</dbReference>
<evidence type="ECO:0000256" key="4">
    <source>
        <dbReference type="ARBA" id="ARBA00022827"/>
    </source>
</evidence>
<protein>
    <recommendedName>
        <fullName evidence="8">NADPH:adrenodoxin oxidoreductase, mitochondrial</fullName>
        <ecNumber evidence="8">1.18.1.6</ecNumber>
    </recommendedName>
</protein>
<dbReference type="SUPFAM" id="SSF51905">
    <property type="entry name" value="FAD/NAD(P)-binding domain"/>
    <property type="match status" value="1"/>
</dbReference>
<dbReference type="SUPFAM" id="SSF51971">
    <property type="entry name" value="Nucleotide-binding domain"/>
    <property type="match status" value="2"/>
</dbReference>
<evidence type="ECO:0000256" key="6">
    <source>
        <dbReference type="ARBA" id="ARBA00023002"/>
    </source>
</evidence>
<comment type="subcellular location">
    <subcellularLocation>
        <location evidence="8">Mitochondrion</location>
    </subcellularLocation>
</comment>
<keyword evidence="8" id="KW-0496">Mitochondrion</keyword>
<evidence type="ECO:0000256" key="1">
    <source>
        <dbReference type="ARBA" id="ARBA00001974"/>
    </source>
</evidence>
<evidence type="ECO:0000256" key="7">
    <source>
        <dbReference type="ARBA" id="ARBA00048933"/>
    </source>
</evidence>
<evidence type="ECO:0000313" key="12">
    <source>
        <dbReference type="EMBL" id="TKA24861.1"/>
    </source>
</evidence>
<dbReference type="EMBL" id="NAJL01000040">
    <property type="protein sequence ID" value="TKA24861.1"/>
    <property type="molecule type" value="Genomic_DNA"/>
</dbReference>
<evidence type="ECO:0000256" key="10">
    <source>
        <dbReference type="PIRSR" id="PIRSR000362-2"/>
    </source>
</evidence>
<dbReference type="PANTHER" id="PTHR48467:SF1">
    <property type="entry name" value="GLUTAMATE SYNTHASE 1 [NADH], CHLOROPLASTIC-LIKE"/>
    <property type="match status" value="1"/>
</dbReference>
<evidence type="ECO:0000256" key="8">
    <source>
        <dbReference type="PIRNR" id="PIRNR000362"/>
    </source>
</evidence>
<comment type="caution">
    <text evidence="12">The sequence shown here is derived from an EMBL/GenBank/DDBJ whole genome shotgun (WGS) entry which is preliminary data.</text>
</comment>
<dbReference type="PRINTS" id="PR00419">
    <property type="entry name" value="ADXRDTASE"/>
</dbReference>
<keyword evidence="6 8" id="KW-0560">Oxidoreductase</keyword>
<dbReference type="Gene3D" id="3.40.50.720">
    <property type="entry name" value="NAD(P)-binding Rossmann-like Domain"/>
    <property type="match status" value="1"/>
</dbReference>
<comment type="similarity">
    <text evidence="2 8">Belongs to the ferredoxin--NADP reductase type 1 family.</text>
</comment>
<feature type="binding site" evidence="10">
    <location>
        <begin position="228"/>
        <end position="229"/>
    </location>
    <ligand>
        <name>NADP(+)</name>
        <dbReference type="ChEBI" id="CHEBI:58349"/>
    </ligand>
</feature>
<feature type="domain" description="FAD/NAD(P)-binding" evidence="11">
    <location>
        <begin position="35"/>
        <end position="195"/>
    </location>
</feature>
<keyword evidence="3 8" id="KW-0285">Flavoprotein</keyword>
<feature type="binding site" evidence="9">
    <location>
        <position position="73"/>
    </location>
    <ligand>
        <name>FAD</name>
        <dbReference type="ChEBI" id="CHEBI:57692"/>
    </ligand>
</feature>
<gene>
    <name evidence="12" type="ORF">B0A50_06590</name>
</gene>
<evidence type="ECO:0000256" key="2">
    <source>
        <dbReference type="ARBA" id="ARBA00008312"/>
    </source>
</evidence>
<keyword evidence="4 8" id="KW-0274">FAD</keyword>
<evidence type="ECO:0000259" key="11">
    <source>
        <dbReference type="Pfam" id="PF07992"/>
    </source>
</evidence>
<feature type="binding site" evidence="9">
    <location>
        <position position="65"/>
    </location>
    <ligand>
        <name>FAD</name>
        <dbReference type="ChEBI" id="CHEBI:57692"/>
    </ligand>
</feature>
<evidence type="ECO:0000256" key="3">
    <source>
        <dbReference type="ARBA" id="ARBA00022630"/>
    </source>
</evidence>
<comment type="cofactor">
    <cofactor evidence="1 8 9">
        <name>FAD</name>
        <dbReference type="ChEBI" id="CHEBI:57692"/>
    </cofactor>
</comment>
<name>A0A4U0TRQ2_9PEZI</name>
<evidence type="ECO:0000313" key="13">
    <source>
        <dbReference type="Proteomes" id="UP000308549"/>
    </source>
</evidence>
<dbReference type="Gene3D" id="3.50.50.60">
    <property type="entry name" value="FAD/NAD(P)-binding domain"/>
    <property type="match status" value="1"/>
</dbReference>
<dbReference type="GO" id="GO:0016491">
    <property type="term" value="F:oxidoreductase activity"/>
    <property type="evidence" value="ECO:0007669"/>
    <property type="project" value="UniProtKB-KW"/>
</dbReference>
<dbReference type="AlphaFoldDB" id="A0A4U0TRQ2"/>
<dbReference type="InterPro" id="IPR055275">
    <property type="entry name" value="Ferredox_Rdtase"/>
</dbReference>
<feature type="binding site" evidence="10">
    <location>
        <begin position="184"/>
        <end position="187"/>
    </location>
    <ligand>
        <name>NADP(+)</name>
        <dbReference type="ChEBI" id="CHEBI:58349"/>
    </ligand>
</feature>
<feature type="binding site" evidence="9">
    <location>
        <position position="44"/>
    </location>
    <ligand>
        <name>FAD</name>
        <dbReference type="ChEBI" id="CHEBI:57692"/>
    </ligand>
</feature>